<protein>
    <submittedName>
        <fullName evidence="2">Uncharacterized protein</fullName>
    </submittedName>
</protein>
<comment type="caution">
    <text evidence="2">The sequence shown here is derived from an EMBL/GenBank/DDBJ whole genome shotgun (WGS) entry which is preliminary data.</text>
</comment>
<evidence type="ECO:0000313" key="3">
    <source>
        <dbReference type="Proteomes" id="UP001221686"/>
    </source>
</evidence>
<dbReference type="Proteomes" id="UP001221686">
    <property type="component" value="Unassembled WGS sequence"/>
</dbReference>
<dbReference type="EMBL" id="JAQNDL010000003">
    <property type="protein sequence ID" value="MDC0720917.1"/>
    <property type="molecule type" value="Genomic_DNA"/>
</dbReference>
<name>A0ABT5E7V6_9BACT</name>
<accession>A0ABT5E7V6</accession>
<sequence>MQGETNSETTTNTSLQRARAGLAVASPAVRAPRVPARHHDITRAQDDDDDDRDES</sequence>
<evidence type="ECO:0000256" key="1">
    <source>
        <dbReference type="SAM" id="MobiDB-lite"/>
    </source>
</evidence>
<evidence type="ECO:0000313" key="2">
    <source>
        <dbReference type="EMBL" id="MDC0720917.1"/>
    </source>
</evidence>
<organism evidence="2 3">
    <name type="scientific">Nannocystis bainbridge</name>
    <dbReference type="NCBI Taxonomy" id="2995303"/>
    <lineage>
        <taxon>Bacteria</taxon>
        <taxon>Pseudomonadati</taxon>
        <taxon>Myxococcota</taxon>
        <taxon>Polyangia</taxon>
        <taxon>Nannocystales</taxon>
        <taxon>Nannocystaceae</taxon>
        <taxon>Nannocystis</taxon>
    </lineage>
</organism>
<feature type="compositionally biased region" description="Low complexity" evidence="1">
    <location>
        <begin position="1"/>
        <end position="14"/>
    </location>
</feature>
<feature type="compositionally biased region" description="Acidic residues" evidence="1">
    <location>
        <begin position="46"/>
        <end position="55"/>
    </location>
</feature>
<keyword evidence="3" id="KW-1185">Reference proteome</keyword>
<dbReference type="RefSeq" id="WP_272089426.1">
    <property type="nucleotide sequence ID" value="NZ_JAQNDL010000003.1"/>
</dbReference>
<reference evidence="2 3" key="1">
    <citation type="submission" date="2022-11" db="EMBL/GenBank/DDBJ databases">
        <title>Minimal conservation of predation-associated metabolite biosynthetic gene clusters underscores biosynthetic potential of Myxococcota including descriptions for ten novel species: Archangium lansinium sp. nov., Myxococcus landrumus sp. nov., Nannocystis bai.</title>
        <authorList>
            <person name="Ahearne A."/>
            <person name="Stevens C."/>
            <person name="Dowd S."/>
        </authorList>
    </citation>
    <scope>NUCLEOTIDE SEQUENCE [LARGE SCALE GENOMIC DNA]</scope>
    <source>
        <strain evidence="2 3">BB15-2</strain>
    </source>
</reference>
<proteinExistence type="predicted"/>
<gene>
    <name evidence="2" type="ORF">POL25_28690</name>
</gene>
<feature type="region of interest" description="Disordered" evidence="1">
    <location>
        <begin position="1"/>
        <end position="55"/>
    </location>
</feature>
<feature type="compositionally biased region" description="Low complexity" evidence="1">
    <location>
        <begin position="23"/>
        <end position="34"/>
    </location>
</feature>